<sequence>MESHSVTQAGVQWSDLSSLQALPPRFTPFSCLSLPSSWDYRRPPPRPASFLYFLVETGFHRVSHDGLDLLFFHKSLNSIYLSLSVFQSDNILSLRPRLPKLNAHTLGTMQGNPLGQERKI</sequence>
<reference evidence="1" key="2">
    <citation type="submission" date="2019-01" db="EMBL/GenBank/DDBJ databases">
        <authorList>
            <person name="Graves T."/>
            <person name="Eichler E.E."/>
            <person name="Wilson R.K."/>
        </authorList>
    </citation>
    <scope>NUCLEOTIDE SEQUENCE [LARGE SCALE GENOMIC DNA]</scope>
    <source>
        <strain evidence="1">17573</strain>
    </source>
</reference>
<dbReference type="GeneTree" id="ENSGT00940000167556"/>
<dbReference type="InParanoid" id="A0A5F7ZXR9"/>
<proteinExistence type="predicted"/>
<keyword evidence="2" id="KW-1185">Reference proteome</keyword>
<protein>
    <submittedName>
        <fullName evidence="1">Uncharacterized protein</fullName>
    </submittedName>
</protein>
<accession>A0A5F7ZXR9</accession>
<reference evidence="1" key="4">
    <citation type="submission" date="2025-09" db="UniProtKB">
        <authorList>
            <consortium name="Ensembl"/>
        </authorList>
    </citation>
    <scope>IDENTIFICATION</scope>
    <source>
        <strain evidence="1">17573</strain>
    </source>
</reference>
<dbReference type="Proteomes" id="UP000006718">
    <property type="component" value="Chromosome 12"/>
</dbReference>
<dbReference type="VEuPathDB" id="HostDB:ENSMMUG00000054591"/>
<organism evidence="1 2">
    <name type="scientific">Macaca mulatta</name>
    <name type="common">Rhesus macaque</name>
    <dbReference type="NCBI Taxonomy" id="9544"/>
    <lineage>
        <taxon>Eukaryota</taxon>
        <taxon>Metazoa</taxon>
        <taxon>Chordata</taxon>
        <taxon>Craniata</taxon>
        <taxon>Vertebrata</taxon>
        <taxon>Euteleostomi</taxon>
        <taxon>Mammalia</taxon>
        <taxon>Eutheria</taxon>
        <taxon>Euarchontoglires</taxon>
        <taxon>Primates</taxon>
        <taxon>Haplorrhini</taxon>
        <taxon>Catarrhini</taxon>
        <taxon>Cercopithecidae</taxon>
        <taxon>Cercopithecinae</taxon>
        <taxon>Macaca</taxon>
    </lineage>
</organism>
<reference evidence="2" key="1">
    <citation type="journal article" date="2007" name="Science">
        <title>Evolutionary and biomedical insights from the rhesus macaque genome.</title>
        <authorList>
            <person name="Gibbs R.A."/>
            <person name="Rogers J."/>
            <person name="Katze M.G."/>
            <person name="Bumgarner R."/>
            <person name="Weinstock G.M."/>
            <person name="Mardis E.R."/>
            <person name="Remington K.A."/>
            <person name="Strausberg R.L."/>
            <person name="Venter J.C."/>
            <person name="Wilson R.K."/>
            <person name="Batzer M.A."/>
            <person name="Bustamante C.D."/>
            <person name="Eichler E.E."/>
            <person name="Hahn M.W."/>
            <person name="Hardison R.C."/>
            <person name="Makova K.D."/>
            <person name="Miller W."/>
            <person name="Milosavljevic A."/>
            <person name="Palermo R.E."/>
            <person name="Siepel A."/>
            <person name="Sikela J.M."/>
            <person name="Attaway T."/>
            <person name="Bell S."/>
            <person name="Bernard K.E."/>
            <person name="Buhay C.J."/>
            <person name="Chandrabose M.N."/>
            <person name="Dao M."/>
            <person name="Davis C."/>
            <person name="Delehaunty K.D."/>
            <person name="Ding Y."/>
            <person name="Dinh H.H."/>
            <person name="Dugan-Rocha S."/>
            <person name="Fulton L.A."/>
            <person name="Gabisi R.A."/>
            <person name="Garner T.T."/>
            <person name="Godfrey J."/>
            <person name="Hawes A.C."/>
            <person name="Hernandez J."/>
            <person name="Hines S."/>
            <person name="Holder M."/>
            <person name="Hume J."/>
            <person name="Jhangiani S.N."/>
            <person name="Joshi V."/>
            <person name="Khan Z.M."/>
            <person name="Kirkness E.F."/>
            <person name="Cree A."/>
            <person name="Fowler R.G."/>
            <person name="Lee S."/>
            <person name="Lewis L.R."/>
            <person name="Li Z."/>
            <person name="Liu Y.-S."/>
            <person name="Moore S.M."/>
            <person name="Muzny D."/>
            <person name="Nazareth L.V."/>
            <person name="Ngo D.N."/>
            <person name="Okwuonu G.O."/>
            <person name="Pai G."/>
            <person name="Parker D."/>
            <person name="Paul H.A."/>
            <person name="Pfannkoch C."/>
            <person name="Pohl C.S."/>
            <person name="Rogers Y.-H.C."/>
            <person name="Ruiz S.J."/>
            <person name="Sabo A."/>
            <person name="Santibanez J."/>
            <person name="Schneider B.W."/>
            <person name="Smith S.M."/>
            <person name="Sodergren E."/>
            <person name="Svatek A.F."/>
            <person name="Utterback T.R."/>
            <person name="Vattathil S."/>
            <person name="Warren W."/>
            <person name="White C.S."/>
            <person name="Chinwalla A.T."/>
            <person name="Feng Y."/>
            <person name="Halpern A.L."/>
            <person name="Hillier L.W."/>
            <person name="Huang X."/>
            <person name="Minx P."/>
            <person name="Nelson J.O."/>
            <person name="Pepin K.H."/>
            <person name="Qin X."/>
            <person name="Sutton G.G."/>
            <person name="Venter E."/>
            <person name="Walenz B.P."/>
            <person name="Wallis J.W."/>
            <person name="Worley K.C."/>
            <person name="Yang S.-P."/>
            <person name="Jones S.M."/>
            <person name="Marra M.A."/>
            <person name="Rocchi M."/>
            <person name="Schein J.E."/>
            <person name="Baertsch R."/>
            <person name="Clarke L."/>
            <person name="Csuros M."/>
            <person name="Glasscock J."/>
            <person name="Harris R.A."/>
            <person name="Havlak P."/>
            <person name="Jackson A.R."/>
            <person name="Jiang H."/>
            <person name="Liu Y."/>
            <person name="Messina D.N."/>
            <person name="Shen Y."/>
            <person name="Song H.X.-Z."/>
            <person name="Wylie T."/>
            <person name="Zhang L."/>
            <person name="Birney E."/>
            <person name="Han K."/>
            <person name="Konkel M.K."/>
            <person name="Lee J."/>
            <person name="Smit A.F.A."/>
            <person name="Ullmer B."/>
            <person name="Wang H."/>
            <person name="Xing J."/>
            <person name="Burhans R."/>
            <person name="Cheng Z."/>
            <person name="Karro J.E."/>
            <person name="Ma J."/>
            <person name="Raney B."/>
            <person name="She X."/>
            <person name="Cox M.J."/>
            <person name="Demuth J.P."/>
            <person name="Dumas L.J."/>
            <person name="Han S.-G."/>
            <person name="Hopkins J."/>
            <person name="Karimpour-Fard A."/>
            <person name="Kim Y.H."/>
            <person name="Pollack J.R."/>
            <person name="Vinar T."/>
            <person name="Addo-Quaye C."/>
            <person name="Degenhardt J."/>
            <person name="Denby A."/>
            <person name="Hubisz M.J."/>
            <person name="Indap A."/>
            <person name="Kosiol C."/>
            <person name="Lahn B.T."/>
            <person name="Lawson H.A."/>
            <person name="Marklein A."/>
            <person name="Nielsen R."/>
            <person name="Vallender E.J."/>
            <person name="Clark A.G."/>
            <person name="Ferguson B."/>
            <person name="Hernandez R.D."/>
            <person name="Hirani K."/>
            <person name="Kehrer-Sawatzki H."/>
            <person name="Kolb J."/>
            <person name="Patil S."/>
            <person name="Pu L.-L."/>
            <person name="Ren Y."/>
            <person name="Smith D.G."/>
            <person name="Wheeler D.A."/>
            <person name="Schenck I."/>
            <person name="Ball E.V."/>
            <person name="Chen R."/>
            <person name="Cooper D.N."/>
            <person name="Giardine B."/>
            <person name="Hsu F."/>
            <person name="Kent W.J."/>
            <person name="Lesk A."/>
            <person name="Nelson D.L."/>
            <person name="O'brien W.E."/>
            <person name="Pruefer K."/>
            <person name="Stenson P.D."/>
            <person name="Wallace J.C."/>
            <person name="Ke H."/>
            <person name="Liu X.-M."/>
            <person name="Wang P."/>
            <person name="Xiang A.P."/>
            <person name="Yang F."/>
            <person name="Barber G.P."/>
            <person name="Haussler D."/>
            <person name="Karolchik D."/>
            <person name="Kern A.D."/>
            <person name="Kuhn R.M."/>
            <person name="Smith K.E."/>
            <person name="Zwieg A.S."/>
        </authorList>
    </citation>
    <scope>NUCLEOTIDE SEQUENCE [LARGE SCALE GENOMIC DNA]</scope>
    <source>
        <strain evidence="2">17573</strain>
    </source>
</reference>
<evidence type="ECO:0000313" key="2">
    <source>
        <dbReference type="Proteomes" id="UP000006718"/>
    </source>
</evidence>
<name>A0A5F7ZXR9_MACMU</name>
<reference evidence="1" key="3">
    <citation type="submission" date="2025-08" db="UniProtKB">
        <authorList>
            <consortium name="Ensembl"/>
        </authorList>
    </citation>
    <scope>IDENTIFICATION</scope>
    <source>
        <strain evidence="1">17573</strain>
    </source>
</reference>
<dbReference type="PANTHER" id="PTHR46254:SF7">
    <property type="entry name" value="PI4-KINASE N-TERMINAL DOMAIN-CONTAINING PROTEIN"/>
    <property type="match status" value="1"/>
</dbReference>
<dbReference type="PANTHER" id="PTHR46254">
    <property type="entry name" value="PROTEIN GVQW1-RELATED"/>
    <property type="match status" value="1"/>
</dbReference>
<dbReference type="Ensembl" id="ENSMMUT00000096402.1">
    <property type="protein sequence ID" value="ENSMMUP00000069440.1"/>
    <property type="gene ID" value="ENSMMUG00000054591.1"/>
</dbReference>
<dbReference type="AlphaFoldDB" id="A0A5F7ZXR9"/>
<evidence type="ECO:0000313" key="1">
    <source>
        <dbReference type="Ensembl" id="ENSMMUP00000069440.1"/>
    </source>
</evidence>